<dbReference type="GO" id="GO:0034220">
    <property type="term" value="P:monoatomic ion transmembrane transport"/>
    <property type="evidence" value="ECO:0007669"/>
    <property type="project" value="UniProtKB-KW"/>
</dbReference>
<dbReference type="InterPro" id="IPR047871">
    <property type="entry name" value="K_chnl_Slo-like"/>
</dbReference>
<evidence type="ECO:0000256" key="5">
    <source>
        <dbReference type="ARBA" id="ARBA00022826"/>
    </source>
</evidence>
<dbReference type="InterPro" id="IPR013099">
    <property type="entry name" value="K_chnl_dom"/>
</dbReference>
<evidence type="ECO:0000259" key="13">
    <source>
        <dbReference type="PROSITE" id="PS51201"/>
    </source>
</evidence>
<keyword evidence="5" id="KW-0631">Potassium channel</keyword>
<evidence type="ECO:0000313" key="14">
    <source>
        <dbReference type="EMBL" id="MBM7585102.1"/>
    </source>
</evidence>
<feature type="transmembrane region" description="Helical" evidence="12">
    <location>
        <begin position="73"/>
        <end position="94"/>
    </location>
</feature>
<evidence type="ECO:0000256" key="2">
    <source>
        <dbReference type="ARBA" id="ARBA00022448"/>
    </source>
</evidence>
<comment type="caution">
    <text evidence="14">The sequence shown here is derived from an EMBL/GenBank/DDBJ whole genome shotgun (WGS) entry which is preliminary data.</text>
</comment>
<gene>
    <name evidence="14" type="ORF">JOC86_001644</name>
</gene>
<evidence type="ECO:0000256" key="12">
    <source>
        <dbReference type="SAM" id="Phobius"/>
    </source>
</evidence>
<dbReference type="Gene3D" id="3.40.50.720">
    <property type="entry name" value="NAD(P)-binding Rossmann-like Domain"/>
    <property type="match status" value="1"/>
</dbReference>
<comment type="catalytic activity">
    <reaction evidence="11">
        <text>K(+)(in) = K(+)(out)</text>
        <dbReference type="Rhea" id="RHEA:29463"/>
        <dbReference type="ChEBI" id="CHEBI:29103"/>
    </reaction>
</comment>
<keyword evidence="15" id="KW-1185">Reference proteome</keyword>
<feature type="domain" description="RCK N-terminal" evidence="13">
    <location>
        <begin position="114"/>
        <end position="243"/>
    </location>
</feature>
<keyword evidence="3" id="KW-0633">Potassium transport</keyword>
<evidence type="ECO:0000256" key="6">
    <source>
        <dbReference type="ARBA" id="ARBA00022958"/>
    </source>
</evidence>
<dbReference type="InterPro" id="IPR003148">
    <property type="entry name" value="RCK_N"/>
</dbReference>
<name>A0ABS2NB78_9BACI</name>
<evidence type="ECO:0000256" key="4">
    <source>
        <dbReference type="ARBA" id="ARBA00022692"/>
    </source>
</evidence>
<dbReference type="EMBL" id="JAFBDZ010000002">
    <property type="protein sequence ID" value="MBM7585102.1"/>
    <property type="molecule type" value="Genomic_DNA"/>
</dbReference>
<keyword evidence="9 12" id="KW-0472">Membrane</keyword>
<dbReference type="Proteomes" id="UP001646157">
    <property type="component" value="Unassembled WGS sequence"/>
</dbReference>
<comment type="subcellular location">
    <subcellularLocation>
        <location evidence="1">Cell membrane</location>
        <topology evidence="1">Multi-pass membrane protein</topology>
    </subcellularLocation>
</comment>
<keyword evidence="2" id="KW-0813">Transport</keyword>
<organism evidence="14 15">
    <name type="scientific">Rossellomorea pakistanensis</name>
    <dbReference type="NCBI Taxonomy" id="992288"/>
    <lineage>
        <taxon>Bacteria</taxon>
        <taxon>Bacillati</taxon>
        <taxon>Bacillota</taxon>
        <taxon>Bacilli</taxon>
        <taxon>Bacillales</taxon>
        <taxon>Bacillaceae</taxon>
        <taxon>Rossellomorea</taxon>
    </lineage>
</organism>
<keyword evidence="8" id="KW-0406">Ion transport</keyword>
<dbReference type="SUPFAM" id="SSF81324">
    <property type="entry name" value="Voltage-gated potassium channels"/>
    <property type="match status" value="1"/>
</dbReference>
<evidence type="ECO:0000256" key="7">
    <source>
        <dbReference type="ARBA" id="ARBA00022989"/>
    </source>
</evidence>
<dbReference type="PROSITE" id="PS51201">
    <property type="entry name" value="RCK_N"/>
    <property type="match status" value="1"/>
</dbReference>
<sequence length="340" mass="38610">MTIFLRLLKKVSKMDFSVILLFSIFIIVIGTFGIHYFEPNTFPTVFESFWWTMTTLTTVGYGDYSPITVPGRLLGIFLFIFGIGIIGLLISNVVDSLTTYNQLKREGKVVFKGKNHIIYIGWSQKTERAIQEVFAHLPEMTVVLIDSLKENPFNHDQIHYIQGDASDEEVLLKANILEAKRVAIFADEAITQSILADGKTLLIASAVESLSHQHNKDIHTIVEICEDKNIPKFHHIHVDDFILSNDSISMLMAKSTLHPGTTSIFRQLLSKRFGNNIHELLPKAEWKTYKEASENLLAYGAVLIAVNDEMDFTNAHQKPLKSDDLLYIVCHDHVYEKIKS</sequence>
<evidence type="ECO:0000256" key="10">
    <source>
        <dbReference type="ARBA" id="ARBA00023303"/>
    </source>
</evidence>
<evidence type="ECO:0000256" key="11">
    <source>
        <dbReference type="ARBA" id="ARBA00034430"/>
    </source>
</evidence>
<keyword evidence="10 14" id="KW-0407">Ion channel</keyword>
<accession>A0ABS2NB78</accession>
<evidence type="ECO:0000313" key="15">
    <source>
        <dbReference type="Proteomes" id="UP001646157"/>
    </source>
</evidence>
<evidence type="ECO:0000256" key="8">
    <source>
        <dbReference type="ARBA" id="ARBA00023065"/>
    </source>
</evidence>
<reference evidence="14 15" key="1">
    <citation type="submission" date="2021-01" db="EMBL/GenBank/DDBJ databases">
        <title>Genomic Encyclopedia of Type Strains, Phase IV (KMG-IV): sequencing the most valuable type-strain genomes for metagenomic binning, comparative biology and taxonomic classification.</title>
        <authorList>
            <person name="Goeker M."/>
        </authorList>
    </citation>
    <scope>NUCLEOTIDE SEQUENCE [LARGE SCALE GENOMIC DNA]</scope>
    <source>
        <strain evidence="14 15">DSM 24834</strain>
    </source>
</reference>
<proteinExistence type="predicted"/>
<keyword evidence="4 12" id="KW-0812">Transmembrane</keyword>
<keyword evidence="6" id="KW-0630">Potassium</keyword>
<dbReference type="InterPro" id="IPR036291">
    <property type="entry name" value="NAD(P)-bd_dom_sf"/>
</dbReference>
<evidence type="ECO:0000256" key="9">
    <source>
        <dbReference type="ARBA" id="ARBA00023136"/>
    </source>
</evidence>
<evidence type="ECO:0000256" key="3">
    <source>
        <dbReference type="ARBA" id="ARBA00022538"/>
    </source>
</evidence>
<keyword evidence="7 12" id="KW-1133">Transmembrane helix</keyword>
<dbReference type="Gene3D" id="1.10.287.70">
    <property type="match status" value="1"/>
</dbReference>
<dbReference type="SUPFAM" id="SSF51735">
    <property type="entry name" value="NAD(P)-binding Rossmann-fold domains"/>
    <property type="match status" value="1"/>
</dbReference>
<dbReference type="Pfam" id="PF02254">
    <property type="entry name" value="TrkA_N"/>
    <property type="match status" value="1"/>
</dbReference>
<dbReference type="PANTHER" id="PTHR10027:SF10">
    <property type="entry name" value="SLOWPOKE 2, ISOFORM D"/>
    <property type="match status" value="1"/>
</dbReference>
<dbReference type="Pfam" id="PF07885">
    <property type="entry name" value="Ion_trans_2"/>
    <property type="match status" value="1"/>
</dbReference>
<evidence type="ECO:0000256" key="1">
    <source>
        <dbReference type="ARBA" id="ARBA00004651"/>
    </source>
</evidence>
<protein>
    <submittedName>
        <fullName evidence="14">Voltage-gated potassium channel</fullName>
    </submittedName>
</protein>
<feature type="transmembrane region" description="Helical" evidence="12">
    <location>
        <begin position="16"/>
        <end position="37"/>
    </location>
</feature>
<dbReference type="PANTHER" id="PTHR10027">
    <property type="entry name" value="CALCIUM-ACTIVATED POTASSIUM CHANNEL ALPHA CHAIN"/>
    <property type="match status" value="1"/>
</dbReference>